<name>A0ABX9LVJ6_9LACO</name>
<gene>
    <name evidence="1" type="ORF">DS834_06335</name>
</gene>
<sequence length="86" mass="9685">MTNANAKVTTSHALTQRAKQKKLTQFLLNSILAKLRNAQNFMTKKQALVFTTFACFSSGRVLEDTIFFFKKEQKKQSIATAPVPCD</sequence>
<organism evidence="1 2">
    <name type="scientific">Lactobacillus bombicola</name>
    <dbReference type="NCBI Taxonomy" id="1505723"/>
    <lineage>
        <taxon>Bacteria</taxon>
        <taxon>Bacillati</taxon>
        <taxon>Bacillota</taxon>
        <taxon>Bacilli</taxon>
        <taxon>Lactobacillales</taxon>
        <taxon>Lactobacillaceae</taxon>
        <taxon>Lactobacillus</taxon>
    </lineage>
</organism>
<comment type="caution">
    <text evidence="1">The sequence shown here is derived from an EMBL/GenBank/DDBJ whole genome shotgun (WGS) entry which is preliminary data.</text>
</comment>
<dbReference type="Proteomes" id="UP000283380">
    <property type="component" value="Unassembled WGS sequence"/>
</dbReference>
<dbReference type="EMBL" id="QOCU01000006">
    <property type="protein sequence ID" value="RHW50888.1"/>
    <property type="molecule type" value="Genomic_DNA"/>
</dbReference>
<reference evidence="1 2" key="1">
    <citation type="submission" date="2018-07" db="EMBL/GenBank/DDBJ databases">
        <title>Genome sequences of six Lactobacillus spp. isolated from bumble bee guts.</title>
        <authorList>
            <person name="Motta E.V.S."/>
            <person name="Moran N.A."/>
        </authorList>
    </citation>
    <scope>NUCLEOTIDE SEQUENCE [LARGE SCALE GENOMIC DNA]</scope>
    <source>
        <strain evidence="1 2">BI-4G</strain>
    </source>
</reference>
<protein>
    <submittedName>
        <fullName evidence="1">Uncharacterized protein</fullName>
    </submittedName>
</protein>
<accession>A0ABX9LVJ6</accession>
<evidence type="ECO:0000313" key="2">
    <source>
        <dbReference type="Proteomes" id="UP000283380"/>
    </source>
</evidence>
<evidence type="ECO:0000313" key="1">
    <source>
        <dbReference type="EMBL" id="RHW50888.1"/>
    </source>
</evidence>
<keyword evidence="2" id="KW-1185">Reference proteome</keyword>
<proteinExistence type="predicted"/>